<evidence type="ECO:0000313" key="1">
    <source>
        <dbReference type="EMBL" id="REK70517.1"/>
    </source>
</evidence>
<dbReference type="PANTHER" id="PTHR33973:SF4">
    <property type="entry name" value="OS07G0153300 PROTEIN"/>
    <property type="match status" value="1"/>
</dbReference>
<dbReference type="PANTHER" id="PTHR33973">
    <property type="entry name" value="OS07G0153300 PROTEIN"/>
    <property type="match status" value="1"/>
</dbReference>
<dbReference type="InterPro" id="IPR010775">
    <property type="entry name" value="DUF1365"/>
</dbReference>
<sequence>MGLPRGRLPLRRRRGRRAGHRVVTPALPVLPALVEGTVGHTRRTPLRHRFSYRVYQWLVDVDDLPRMPRLLRPFSTFAAADHIGDPHDTIHANIERFCAAQGVDISGHRLLMLANARVLGHTFDPLSVFWAVAPDGSLTCLVAEVHNTYGERHAYLLRPDEDGRTQVDKAFYVSPFFTVDGAYDLQFGLTPDQVSSTIILRQGGEAVFSATFRGTPRPASARLLVKLLVKLPLMTHRTSLLIRIQGVRLWMRRLPVVRRPAHEPQEGTR</sequence>
<dbReference type="Proteomes" id="UP000265581">
    <property type="component" value="Unassembled WGS sequence"/>
</dbReference>
<evidence type="ECO:0000313" key="2">
    <source>
        <dbReference type="Proteomes" id="UP000265581"/>
    </source>
</evidence>
<comment type="caution">
    <text evidence="1">The sequence shown here is derived from an EMBL/GenBank/DDBJ whole genome shotgun (WGS) entry which is preliminary data.</text>
</comment>
<name>A0A371P3J8_9ACTN</name>
<dbReference type="OrthoDB" id="9778801at2"/>
<dbReference type="EMBL" id="QUBR01000002">
    <property type="protein sequence ID" value="REK70517.1"/>
    <property type="molecule type" value="Genomic_DNA"/>
</dbReference>
<reference evidence="1 2" key="1">
    <citation type="submission" date="2018-08" db="EMBL/GenBank/DDBJ databases">
        <title>Aeromicrobium sp. M2KJ-4, whole genome shotgun sequence.</title>
        <authorList>
            <person name="Tuo L."/>
        </authorList>
    </citation>
    <scope>NUCLEOTIDE SEQUENCE [LARGE SCALE GENOMIC DNA]</scope>
    <source>
        <strain evidence="1 2">M2KJ-4</strain>
    </source>
</reference>
<accession>A0A371P3J8</accession>
<gene>
    <name evidence="1" type="ORF">DX116_15425</name>
</gene>
<protein>
    <submittedName>
        <fullName evidence="1">DUF1365 domain-containing protein</fullName>
    </submittedName>
</protein>
<dbReference type="Pfam" id="PF07103">
    <property type="entry name" value="DUF1365"/>
    <property type="match status" value="1"/>
</dbReference>
<proteinExistence type="predicted"/>
<organism evidence="1 2">
    <name type="scientific">Aeromicrobium endophyticum</name>
    <dbReference type="NCBI Taxonomy" id="2292704"/>
    <lineage>
        <taxon>Bacteria</taxon>
        <taxon>Bacillati</taxon>
        <taxon>Actinomycetota</taxon>
        <taxon>Actinomycetes</taxon>
        <taxon>Propionibacteriales</taxon>
        <taxon>Nocardioidaceae</taxon>
        <taxon>Aeromicrobium</taxon>
    </lineage>
</organism>
<dbReference type="AlphaFoldDB" id="A0A371P3J8"/>
<keyword evidence="2" id="KW-1185">Reference proteome</keyword>